<reference evidence="6" key="1">
    <citation type="submission" date="2020-07" db="EMBL/GenBank/DDBJ databases">
        <title>Multicomponent nature underlies the extraordinary mechanical properties of spider dragline silk.</title>
        <authorList>
            <person name="Kono N."/>
            <person name="Nakamura H."/>
            <person name="Mori M."/>
            <person name="Yoshida Y."/>
            <person name="Ohtoshi R."/>
            <person name="Malay A.D."/>
            <person name="Moran D.A.P."/>
            <person name="Tomita M."/>
            <person name="Numata K."/>
            <person name="Arakawa K."/>
        </authorList>
    </citation>
    <scope>NUCLEOTIDE SEQUENCE</scope>
</reference>
<dbReference type="InterPro" id="IPR028386">
    <property type="entry name" value="CENP-C/Mif2/cnp3"/>
</dbReference>
<evidence type="ECO:0000256" key="4">
    <source>
        <dbReference type="ARBA" id="ARBA00023242"/>
    </source>
</evidence>
<keyword evidence="4" id="KW-0539">Nucleus</keyword>
<accession>A0A8X6GYT6</accession>
<gene>
    <name evidence="6" type="ORF">TNCT_10711</name>
</gene>
<keyword evidence="7" id="KW-1185">Reference proteome</keyword>
<comment type="caution">
    <text evidence="6">The sequence shown here is derived from an EMBL/GenBank/DDBJ whole genome shotgun (WGS) entry which is preliminary data.</text>
</comment>
<dbReference type="GO" id="GO:0000776">
    <property type="term" value="C:kinetochore"/>
    <property type="evidence" value="ECO:0007669"/>
    <property type="project" value="InterPro"/>
</dbReference>
<evidence type="ECO:0000256" key="1">
    <source>
        <dbReference type="ARBA" id="ARBA00004123"/>
    </source>
</evidence>
<protein>
    <recommendedName>
        <fullName evidence="5">Mif2/CENP-C cupin domain-containing protein</fullName>
    </recommendedName>
</protein>
<organism evidence="6 7">
    <name type="scientific">Trichonephila clavata</name>
    <name type="common">Joro spider</name>
    <name type="synonym">Nephila clavata</name>
    <dbReference type="NCBI Taxonomy" id="2740835"/>
    <lineage>
        <taxon>Eukaryota</taxon>
        <taxon>Metazoa</taxon>
        <taxon>Ecdysozoa</taxon>
        <taxon>Arthropoda</taxon>
        <taxon>Chelicerata</taxon>
        <taxon>Arachnida</taxon>
        <taxon>Araneae</taxon>
        <taxon>Araneomorphae</taxon>
        <taxon>Entelegynae</taxon>
        <taxon>Araneoidea</taxon>
        <taxon>Nephilidae</taxon>
        <taxon>Trichonephila</taxon>
    </lineage>
</organism>
<name>A0A8X6GYT6_TRICU</name>
<dbReference type="GO" id="GO:0051382">
    <property type="term" value="P:kinetochore assembly"/>
    <property type="evidence" value="ECO:0007669"/>
    <property type="project" value="InterPro"/>
</dbReference>
<evidence type="ECO:0000256" key="3">
    <source>
        <dbReference type="ARBA" id="ARBA00023125"/>
    </source>
</evidence>
<feature type="domain" description="Mif2/CENP-C cupin" evidence="5">
    <location>
        <begin position="78"/>
        <end position="157"/>
    </location>
</feature>
<dbReference type="PANTHER" id="PTHR16684">
    <property type="entry name" value="CENTROMERE PROTEIN C"/>
    <property type="match status" value="1"/>
</dbReference>
<evidence type="ECO:0000313" key="7">
    <source>
        <dbReference type="Proteomes" id="UP000887116"/>
    </source>
</evidence>
<comment type="subcellular location">
    <subcellularLocation>
        <location evidence="1">Nucleus</location>
    </subcellularLocation>
</comment>
<dbReference type="InterPro" id="IPR025974">
    <property type="entry name" value="Mif2/CENP-C_cupin"/>
</dbReference>
<dbReference type="Gene3D" id="2.60.120.10">
    <property type="entry name" value="Jelly Rolls"/>
    <property type="match status" value="1"/>
</dbReference>
<dbReference type="AlphaFoldDB" id="A0A8X6GYT6"/>
<evidence type="ECO:0000256" key="2">
    <source>
        <dbReference type="ARBA" id="ARBA00010291"/>
    </source>
</evidence>
<comment type="similarity">
    <text evidence="2">Belongs to the CENP-C/MIF2 family.</text>
</comment>
<proteinExistence type="inferred from homology"/>
<dbReference type="PANTHER" id="PTHR16684:SF11">
    <property type="entry name" value="CENTROMERE PROTEIN C"/>
    <property type="match status" value="1"/>
</dbReference>
<keyword evidence="3" id="KW-0238">DNA-binding</keyword>
<dbReference type="GO" id="GO:0005634">
    <property type="term" value="C:nucleus"/>
    <property type="evidence" value="ECO:0007669"/>
    <property type="project" value="UniProtKB-SubCell"/>
</dbReference>
<dbReference type="SUPFAM" id="SSF51182">
    <property type="entry name" value="RmlC-like cupins"/>
    <property type="match status" value="1"/>
</dbReference>
<dbReference type="GO" id="GO:0051315">
    <property type="term" value="P:attachment of mitotic spindle microtubules to kinetochore"/>
    <property type="evidence" value="ECO:0007669"/>
    <property type="project" value="TreeGrafter"/>
</dbReference>
<dbReference type="EMBL" id="BMAO01004142">
    <property type="protein sequence ID" value="GFQ92698.1"/>
    <property type="molecule type" value="Genomic_DNA"/>
</dbReference>
<dbReference type="Proteomes" id="UP000887116">
    <property type="component" value="Unassembled WGS sequence"/>
</dbReference>
<evidence type="ECO:0000259" key="5">
    <source>
        <dbReference type="Pfam" id="PF11699"/>
    </source>
</evidence>
<dbReference type="InterPro" id="IPR011051">
    <property type="entry name" value="RmlC_Cupin_sf"/>
</dbReference>
<dbReference type="GO" id="GO:0019237">
    <property type="term" value="F:centromeric DNA binding"/>
    <property type="evidence" value="ECO:0007669"/>
    <property type="project" value="InterPro"/>
</dbReference>
<dbReference type="OrthoDB" id="6437160at2759"/>
<dbReference type="InterPro" id="IPR014710">
    <property type="entry name" value="RmlC-like_jellyroll"/>
</dbReference>
<sequence>MGIEKGTEEDNFGIRQILKKRKAREIKSLKKNPAKAVKKTSILDTETGGTVHVLVHRPFESLEWTVPPTEVKDSPSYHVAKSFTSESMSFGFLDIFPFSSKETQIFPNKNLHFVLIKGHLEVTIQHAKFTFKVGDSWIVPMGVPYSIKNCTRAKALVSFSTFKE</sequence>
<dbReference type="Pfam" id="PF11699">
    <property type="entry name" value="CENP-C_C"/>
    <property type="match status" value="1"/>
</dbReference>
<evidence type="ECO:0000313" key="6">
    <source>
        <dbReference type="EMBL" id="GFQ92698.1"/>
    </source>
</evidence>
<dbReference type="GO" id="GO:0051455">
    <property type="term" value="P:spindle attachment to meiosis I kinetochore"/>
    <property type="evidence" value="ECO:0007669"/>
    <property type="project" value="TreeGrafter"/>
</dbReference>